<gene>
    <name evidence="1" type="ORF">MM171A02173_0005</name>
    <name evidence="2" type="ORF">MM171B00773_0009</name>
</gene>
<protein>
    <submittedName>
        <fullName evidence="2">Uncharacterized protein</fullName>
    </submittedName>
</protein>
<reference evidence="2" key="1">
    <citation type="submission" date="2020-03" db="EMBL/GenBank/DDBJ databases">
        <title>The deep terrestrial virosphere.</title>
        <authorList>
            <person name="Holmfeldt K."/>
            <person name="Nilsson E."/>
            <person name="Simone D."/>
            <person name="Lopez-Fernandez M."/>
            <person name="Wu X."/>
            <person name="de Brujin I."/>
            <person name="Lundin D."/>
            <person name="Andersson A."/>
            <person name="Bertilsson S."/>
            <person name="Dopson M."/>
        </authorList>
    </citation>
    <scope>NUCLEOTIDE SEQUENCE</scope>
    <source>
        <strain evidence="1">MM171A02173</strain>
        <strain evidence="2">MM171B00773</strain>
    </source>
</reference>
<name>A0A6M3M6G1_9ZZZZ</name>
<organism evidence="2">
    <name type="scientific">viral metagenome</name>
    <dbReference type="NCBI Taxonomy" id="1070528"/>
    <lineage>
        <taxon>unclassified sequences</taxon>
        <taxon>metagenomes</taxon>
        <taxon>organismal metagenomes</taxon>
    </lineage>
</organism>
<dbReference type="EMBL" id="MT143559">
    <property type="protein sequence ID" value="QJA98180.1"/>
    <property type="molecule type" value="Genomic_DNA"/>
</dbReference>
<sequence>MKITEAYNITSRKNVDILAAIANAYHAGIMQGIQGARGEKITALETCGNVLRHNSASYKNNTTVNTLIASRQAAIMANPVHRR</sequence>
<accession>A0A6M3M6G1</accession>
<evidence type="ECO:0000313" key="1">
    <source>
        <dbReference type="EMBL" id="QJA98180.1"/>
    </source>
</evidence>
<dbReference type="AlphaFoldDB" id="A0A6M3M6G1"/>
<dbReference type="EMBL" id="MT143841">
    <property type="protein sequence ID" value="QJB03357.1"/>
    <property type="molecule type" value="Genomic_DNA"/>
</dbReference>
<proteinExistence type="predicted"/>
<evidence type="ECO:0000313" key="2">
    <source>
        <dbReference type="EMBL" id="QJB03357.1"/>
    </source>
</evidence>